<dbReference type="GO" id="GO:0004106">
    <property type="term" value="F:chorismate mutase activity"/>
    <property type="evidence" value="ECO:0007669"/>
    <property type="project" value="InterPro"/>
</dbReference>
<comment type="caution">
    <text evidence="3">The sequence shown here is derived from an EMBL/GenBank/DDBJ whole genome shotgun (WGS) entry which is preliminary data.</text>
</comment>
<protein>
    <submittedName>
        <fullName evidence="3">Chorismate mutase</fullName>
    </submittedName>
</protein>
<feature type="coiled-coil region" evidence="1">
    <location>
        <begin position="9"/>
        <end position="36"/>
    </location>
</feature>
<dbReference type="InterPro" id="IPR036979">
    <property type="entry name" value="CM_dom_sf"/>
</dbReference>
<reference evidence="3" key="1">
    <citation type="submission" date="2020-10" db="EMBL/GenBank/DDBJ databases">
        <title>Dehalococcoides mccartyi of a TCE/Cr reducing biochatode.</title>
        <authorList>
            <person name="Matturro B."/>
        </authorList>
    </citation>
    <scope>NUCLEOTIDE SEQUENCE</scope>
    <source>
        <strain evidence="3">Bin4</strain>
    </source>
</reference>
<dbReference type="SUPFAM" id="SSF48600">
    <property type="entry name" value="Chorismate mutase II"/>
    <property type="match status" value="1"/>
</dbReference>
<dbReference type="PROSITE" id="PS51168">
    <property type="entry name" value="CHORISMATE_MUT_2"/>
    <property type="match status" value="1"/>
</dbReference>
<dbReference type="InterPro" id="IPR002701">
    <property type="entry name" value="CM_II_prokaryot"/>
</dbReference>
<evidence type="ECO:0000313" key="3">
    <source>
        <dbReference type="EMBL" id="MBF4469726.1"/>
    </source>
</evidence>
<dbReference type="InterPro" id="IPR036263">
    <property type="entry name" value="Chorismate_II_sf"/>
</dbReference>
<keyword evidence="1" id="KW-0175">Coiled coil</keyword>
<evidence type="ECO:0000313" key="4">
    <source>
        <dbReference type="Proteomes" id="UP000658733"/>
    </source>
</evidence>
<evidence type="ECO:0000259" key="2">
    <source>
        <dbReference type="PROSITE" id="PS51168"/>
    </source>
</evidence>
<dbReference type="AlphaFoldDB" id="A0A843AKH2"/>
<dbReference type="Proteomes" id="UP000658733">
    <property type="component" value="Unassembled WGS sequence"/>
</dbReference>
<gene>
    <name evidence="3" type="ORF">ISP01_10005</name>
</gene>
<dbReference type="Gene3D" id="1.20.59.10">
    <property type="entry name" value="Chorismate mutase"/>
    <property type="match status" value="1"/>
</dbReference>
<feature type="domain" description="Chorismate mutase" evidence="2">
    <location>
        <begin position="10"/>
        <end position="104"/>
    </location>
</feature>
<accession>A0A843AKH2</accession>
<proteinExistence type="predicted"/>
<name>A0A843AKH2_METAZ</name>
<dbReference type="NCBIfam" id="NF004925">
    <property type="entry name" value="PRK06285.1"/>
    <property type="match status" value="1"/>
</dbReference>
<dbReference type="SMART" id="SM00830">
    <property type="entry name" value="CM_2"/>
    <property type="match status" value="1"/>
</dbReference>
<dbReference type="Pfam" id="PF01817">
    <property type="entry name" value="CM_2"/>
    <property type="match status" value="1"/>
</dbReference>
<evidence type="ECO:0000256" key="1">
    <source>
        <dbReference type="SAM" id="Coils"/>
    </source>
</evidence>
<dbReference type="EMBL" id="JADIIN010000083">
    <property type="protein sequence ID" value="MBF4469726.1"/>
    <property type="molecule type" value="Genomic_DNA"/>
</dbReference>
<organism evidence="3 4">
    <name type="scientific">Methanobrevibacter arboriphilus</name>
    <dbReference type="NCBI Taxonomy" id="39441"/>
    <lineage>
        <taxon>Archaea</taxon>
        <taxon>Methanobacteriati</taxon>
        <taxon>Methanobacteriota</taxon>
        <taxon>Methanomada group</taxon>
        <taxon>Methanobacteria</taxon>
        <taxon>Methanobacteriales</taxon>
        <taxon>Methanobacteriaceae</taxon>
        <taxon>Methanobrevibacter</taxon>
    </lineage>
</organism>
<dbReference type="GO" id="GO:0046417">
    <property type="term" value="P:chorismate metabolic process"/>
    <property type="evidence" value="ECO:0007669"/>
    <property type="project" value="InterPro"/>
</dbReference>
<sequence length="108" mass="12695">MNKERFKDLENSKKILEDSRREIDQIDSELIDLIQKRTSLAKDIVMAKIALDMDIYDESREKLIYEKIIKIANDKDLNENTRNSIIEIVNILTSLSKSEQKKIIDKNL</sequence>